<dbReference type="EMBL" id="CP010586">
    <property type="protein sequence ID" value="AKP77062.1"/>
    <property type="molecule type" value="Genomic_DNA"/>
</dbReference>
<organism evidence="1 2">
    <name type="scientific">Priestia megaterium Q3</name>
    <dbReference type="NCBI Taxonomy" id="1452722"/>
    <lineage>
        <taxon>Bacteria</taxon>
        <taxon>Bacillati</taxon>
        <taxon>Bacillota</taxon>
        <taxon>Bacilli</taxon>
        <taxon>Bacillales</taxon>
        <taxon>Bacillaceae</taxon>
        <taxon>Priestia</taxon>
    </lineage>
</organism>
<name>A0A806TG47_PRIMG</name>
<dbReference type="Proteomes" id="UP000036410">
    <property type="component" value="Chromosome"/>
</dbReference>
<reference evidence="1 2" key="1">
    <citation type="submission" date="2015-01" db="EMBL/GenBank/DDBJ databases">
        <title>Genome sequence of bacillus megaterium Q3.</title>
        <authorList>
            <person name="Wang Y."/>
            <person name="Luo K."/>
            <person name="Bai L."/>
            <person name="Luo F."/>
        </authorList>
    </citation>
    <scope>NUCLEOTIDE SEQUENCE [LARGE SCALE GENOMIC DNA]</scope>
    <source>
        <strain evidence="1 2">Q3</strain>
    </source>
</reference>
<dbReference type="RefSeq" id="WP_165573411.1">
    <property type="nucleotide sequence ID" value="NZ_CP010586.1"/>
</dbReference>
<evidence type="ECO:0000313" key="1">
    <source>
        <dbReference type="EMBL" id="AKP77062.1"/>
    </source>
</evidence>
<evidence type="ECO:0000313" key="2">
    <source>
        <dbReference type="Proteomes" id="UP000036410"/>
    </source>
</evidence>
<dbReference type="GeneID" id="48016053"/>
<proteinExistence type="predicted"/>
<accession>A0A806TG47</accession>
<gene>
    <name evidence="1" type="ORF">AS52_02097</name>
</gene>
<dbReference type="AlphaFoldDB" id="A0A806TG47"/>
<protein>
    <submittedName>
        <fullName evidence="1">Uncharacterized protein</fullName>
    </submittedName>
</protein>
<sequence>MKKFDQEDTLERLKASYRYLKSIDIPEISTLDDQKRAEAVQLIEEIGLKISEMRVKVE</sequence>